<comment type="caution">
    <text evidence="2">The sequence shown here is derived from an EMBL/GenBank/DDBJ whole genome shotgun (WGS) entry which is preliminary data.</text>
</comment>
<evidence type="ECO:0000313" key="2">
    <source>
        <dbReference type="EMBL" id="TPX35591.1"/>
    </source>
</evidence>
<organism evidence="2 3">
    <name type="scientific">Synchytrium microbalum</name>
    <dbReference type="NCBI Taxonomy" id="1806994"/>
    <lineage>
        <taxon>Eukaryota</taxon>
        <taxon>Fungi</taxon>
        <taxon>Fungi incertae sedis</taxon>
        <taxon>Chytridiomycota</taxon>
        <taxon>Chytridiomycota incertae sedis</taxon>
        <taxon>Chytridiomycetes</taxon>
        <taxon>Synchytriales</taxon>
        <taxon>Synchytriaceae</taxon>
        <taxon>Synchytrium</taxon>
    </lineage>
</organism>
<dbReference type="GeneID" id="42003329"/>
<dbReference type="AlphaFoldDB" id="A0A507C7V9"/>
<dbReference type="Proteomes" id="UP000319731">
    <property type="component" value="Unassembled WGS sequence"/>
</dbReference>
<feature type="compositionally biased region" description="Low complexity" evidence="1">
    <location>
        <begin position="176"/>
        <end position="186"/>
    </location>
</feature>
<sequence>MPISSTRAGNPLLVPHEVGKTKRSVYNLPNSDFTYGKTYERDPNDTAACSLQWHGKAVKHRNALDAPLDYVVMNRNAARKGLLTPGQVKAYRAENPVRVKLTEPQDAAALRHPKLPSDKNPSHTYGQLVRPSTPVARLMTDKYQREWIATMKAKEEEEMRVEKEKLRKKNSHSIIPKKTPQKPQQKVAKLGILPNDHPMTLYKMPRFRDVPAKIVSHRDETVAPAAEV</sequence>
<proteinExistence type="predicted"/>
<dbReference type="InterPro" id="IPR029147">
    <property type="entry name" value="CFAP77"/>
</dbReference>
<evidence type="ECO:0000313" key="3">
    <source>
        <dbReference type="Proteomes" id="UP000319731"/>
    </source>
</evidence>
<dbReference type="Pfam" id="PF14825">
    <property type="entry name" value="CFAP77"/>
    <property type="match status" value="1"/>
</dbReference>
<dbReference type="OrthoDB" id="532484at2759"/>
<dbReference type="PANTHER" id="PTHR28617:SF1">
    <property type="entry name" value="CILIA- AND FLAGELLA-ASSOCIATED PROTEIN 77"/>
    <property type="match status" value="1"/>
</dbReference>
<protein>
    <submittedName>
        <fullName evidence="2">Uncharacterized protein</fullName>
    </submittedName>
</protein>
<dbReference type="EMBL" id="QEAO01000008">
    <property type="protein sequence ID" value="TPX35591.1"/>
    <property type="molecule type" value="Genomic_DNA"/>
</dbReference>
<gene>
    <name evidence="2" type="ORF">SmJEL517_g02104</name>
</gene>
<evidence type="ECO:0000256" key="1">
    <source>
        <dbReference type="SAM" id="MobiDB-lite"/>
    </source>
</evidence>
<feature type="region of interest" description="Disordered" evidence="1">
    <location>
        <begin position="166"/>
        <end position="186"/>
    </location>
</feature>
<dbReference type="RefSeq" id="XP_031026064.1">
    <property type="nucleotide sequence ID" value="XM_031168032.1"/>
</dbReference>
<reference evidence="2 3" key="1">
    <citation type="journal article" date="2019" name="Sci. Rep.">
        <title>Comparative genomics of chytrid fungi reveal insights into the obligate biotrophic and pathogenic lifestyle of Synchytrium endobioticum.</title>
        <authorList>
            <person name="van de Vossenberg B.T.L.H."/>
            <person name="Warris S."/>
            <person name="Nguyen H.D.T."/>
            <person name="van Gent-Pelzer M.P.E."/>
            <person name="Joly D.L."/>
            <person name="van de Geest H.C."/>
            <person name="Bonants P.J.M."/>
            <person name="Smith D.S."/>
            <person name="Levesque C.A."/>
            <person name="van der Lee T.A.J."/>
        </authorList>
    </citation>
    <scope>NUCLEOTIDE SEQUENCE [LARGE SCALE GENOMIC DNA]</scope>
    <source>
        <strain evidence="2 3">JEL517</strain>
    </source>
</reference>
<keyword evidence="3" id="KW-1185">Reference proteome</keyword>
<name>A0A507C7V9_9FUNG</name>
<dbReference type="STRING" id="1806994.A0A507C7V9"/>
<accession>A0A507C7V9</accession>
<dbReference type="PANTHER" id="PTHR28617">
    <property type="entry name" value="CILIA- AND FLAGELLA-ASSOCIATED PROTEIN 77"/>
    <property type="match status" value="1"/>
</dbReference>